<dbReference type="InterPro" id="IPR020895">
    <property type="entry name" value="Frataxin_CS"/>
</dbReference>
<dbReference type="InterPro" id="IPR047584">
    <property type="entry name" value="CyaY"/>
</dbReference>
<dbReference type="NCBIfam" id="TIGR03421">
    <property type="entry name" value="FeS_CyaY"/>
    <property type="match status" value="1"/>
</dbReference>
<reference evidence="5 6" key="1">
    <citation type="submission" date="2019-11" db="EMBL/GenBank/DDBJ databases">
        <title>P. haliotis isolates from Z. marina roots.</title>
        <authorList>
            <person name="Cohen M."/>
            <person name="Jospin G."/>
            <person name="Eisen J.A."/>
            <person name="Coil D.A."/>
        </authorList>
    </citation>
    <scope>NUCLEOTIDE SEQUENCE [LARGE SCALE GENOMIC DNA]</scope>
    <source>
        <strain evidence="5 6">UCD-MCMsp1aY</strain>
    </source>
</reference>
<evidence type="ECO:0000256" key="2">
    <source>
        <dbReference type="ARBA" id="ARBA00022723"/>
    </source>
</evidence>
<dbReference type="GO" id="GO:0008198">
    <property type="term" value="F:ferrous iron binding"/>
    <property type="evidence" value="ECO:0007669"/>
    <property type="project" value="TreeGrafter"/>
</dbReference>
<evidence type="ECO:0000256" key="1">
    <source>
        <dbReference type="ARBA" id="ARBA00008183"/>
    </source>
</evidence>
<gene>
    <name evidence="4 5" type="primary">cyaY</name>
    <name evidence="5" type="ORF">GNP35_12870</name>
</gene>
<comment type="similarity">
    <text evidence="1 4">Belongs to the frataxin family.</text>
</comment>
<keyword evidence="3 4" id="KW-0408">Iron</keyword>
<dbReference type="OrthoDB" id="285675at2"/>
<dbReference type="Proteomes" id="UP000439994">
    <property type="component" value="Unassembled WGS sequence"/>
</dbReference>
<protein>
    <recommendedName>
        <fullName evidence="4">Iron-sulfur cluster assembly protein CyaY</fullName>
    </recommendedName>
</protein>
<dbReference type="GO" id="GO:0016226">
    <property type="term" value="P:iron-sulfur cluster assembly"/>
    <property type="evidence" value="ECO:0007669"/>
    <property type="project" value="UniProtKB-UniRule"/>
</dbReference>
<dbReference type="InterPro" id="IPR002908">
    <property type="entry name" value="Frataxin/CyaY"/>
</dbReference>
<name>A0A6N8FDR2_9GAMM</name>
<dbReference type="CDD" id="cd00503">
    <property type="entry name" value="Frataxin"/>
    <property type="match status" value="1"/>
</dbReference>
<evidence type="ECO:0000256" key="4">
    <source>
        <dbReference type="HAMAP-Rule" id="MF_00142"/>
    </source>
</evidence>
<comment type="function">
    <text evidence="4">Involved in iron-sulfur (Fe-S) cluster assembly. May act as a regulator of Fe-S biogenesis.</text>
</comment>
<proteinExistence type="inferred from homology"/>
<organism evidence="5 6">
    <name type="scientific">Psychrosphaera haliotis</name>
    <dbReference type="NCBI Taxonomy" id="555083"/>
    <lineage>
        <taxon>Bacteria</taxon>
        <taxon>Pseudomonadati</taxon>
        <taxon>Pseudomonadota</taxon>
        <taxon>Gammaproteobacteria</taxon>
        <taxon>Alteromonadales</taxon>
        <taxon>Pseudoalteromonadaceae</taxon>
        <taxon>Psychrosphaera</taxon>
    </lineage>
</organism>
<dbReference type="PANTHER" id="PTHR16821">
    <property type="entry name" value="FRATAXIN"/>
    <property type="match status" value="1"/>
</dbReference>
<dbReference type="Gene3D" id="3.30.920.10">
    <property type="entry name" value="Frataxin/CyaY"/>
    <property type="match status" value="1"/>
</dbReference>
<dbReference type="SMART" id="SM01219">
    <property type="entry name" value="Frataxin_Cyay"/>
    <property type="match status" value="1"/>
</dbReference>
<dbReference type="Pfam" id="PF01491">
    <property type="entry name" value="Frataxin_Cyay"/>
    <property type="match status" value="1"/>
</dbReference>
<dbReference type="PROSITE" id="PS50810">
    <property type="entry name" value="FRATAXIN_2"/>
    <property type="match status" value="1"/>
</dbReference>
<dbReference type="GO" id="GO:0005829">
    <property type="term" value="C:cytosol"/>
    <property type="evidence" value="ECO:0007669"/>
    <property type="project" value="TreeGrafter"/>
</dbReference>
<evidence type="ECO:0000256" key="3">
    <source>
        <dbReference type="ARBA" id="ARBA00023004"/>
    </source>
</evidence>
<keyword evidence="2 4" id="KW-0479">Metal-binding</keyword>
<comment type="caution">
    <text evidence="5">The sequence shown here is derived from an EMBL/GenBank/DDBJ whole genome shotgun (WGS) entry which is preliminary data.</text>
</comment>
<dbReference type="EMBL" id="WOCD01000005">
    <property type="protein sequence ID" value="MUH73297.1"/>
    <property type="molecule type" value="Genomic_DNA"/>
</dbReference>
<dbReference type="SUPFAM" id="SSF55387">
    <property type="entry name" value="Frataxin/Nqo15-like"/>
    <property type="match status" value="1"/>
</dbReference>
<sequence length="104" mass="11796">MNDSQYHQLADDLLNQLQDNIDEIDFDLDYETAGGILEVIFPNGTKIIINKQAPLHQIWVATKFNGHHFEYKDGVWIDNRTDVELFTLLNDAGTKQAGTAISFS</sequence>
<evidence type="ECO:0000313" key="5">
    <source>
        <dbReference type="EMBL" id="MUH73297.1"/>
    </source>
</evidence>
<dbReference type="PROSITE" id="PS01344">
    <property type="entry name" value="FRATAXIN_1"/>
    <property type="match status" value="1"/>
</dbReference>
<dbReference type="GO" id="GO:0008199">
    <property type="term" value="F:ferric iron binding"/>
    <property type="evidence" value="ECO:0007669"/>
    <property type="project" value="InterPro"/>
</dbReference>
<dbReference type="AlphaFoldDB" id="A0A6N8FDR2"/>
<keyword evidence="6" id="KW-1185">Reference proteome</keyword>
<dbReference type="RefSeq" id="WP_155696488.1">
    <property type="nucleotide sequence ID" value="NZ_BAAAFQ010000007.1"/>
</dbReference>
<evidence type="ECO:0000313" key="6">
    <source>
        <dbReference type="Proteomes" id="UP000439994"/>
    </source>
</evidence>
<dbReference type="PANTHER" id="PTHR16821:SF2">
    <property type="entry name" value="FRATAXIN, MITOCHONDRIAL"/>
    <property type="match status" value="1"/>
</dbReference>
<dbReference type="InterPro" id="IPR036524">
    <property type="entry name" value="Frataxin/CyaY_sf"/>
</dbReference>
<dbReference type="HAMAP" id="MF_00142">
    <property type="entry name" value="CyaY"/>
    <property type="match status" value="1"/>
</dbReference>
<accession>A0A6N8FDR2</accession>